<gene>
    <name evidence="2" type="ORF">J437_LFUL012313</name>
</gene>
<reference evidence="2" key="1">
    <citation type="submission" date="2013-04" db="EMBL/GenBank/DDBJ databases">
        <authorList>
            <person name="Qu J."/>
            <person name="Murali S.C."/>
            <person name="Bandaranaike D."/>
            <person name="Bellair M."/>
            <person name="Blankenburg K."/>
            <person name="Chao H."/>
            <person name="Dinh H."/>
            <person name="Doddapaneni H."/>
            <person name="Downs B."/>
            <person name="Dugan-Rocha S."/>
            <person name="Elkadiri S."/>
            <person name="Gnanaolivu R.D."/>
            <person name="Hernandez B."/>
            <person name="Javaid M."/>
            <person name="Jayaseelan J.C."/>
            <person name="Lee S."/>
            <person name="Li M."/>
            <person name="Ming W."/>
            <person name="Munidasa M."/>
            <person name="Muniz J."/>
            <person name="Nguyen L."/>
            <person name="Ongeri F."/>
            <person name="Osuji N."/>
            <person name="Pu L.-L."/>
            <person name="Puazo M."/>
            <person name="Qu C."/>
            <person name="Quiroz J."/>
            <person name="Raj R."/>
            <person name="Weissenberger G."/>
            <person name="Xin Y."/>
            <person name="Zou X."/>
            <person name="Han Y."/>
            <person name="Richards S."/>
            <person name="Worley K."/>
            <person name="Muzny D."/>
            <person name="Gibbs R."/>
        </authorList>
    </citation>
    <scope>NUCLEOTIDE SEQUENCE</scope>
    <source>
        <strain evidence="2">Sampled in the wild</strain>
    </source>
</reference>
<comment type="caution">
    <text evidence="2">The sequence shown here is derived from an EMBL/GenBank/DDBJ whole genome shotgun (WGS) entry which is preliminary data.</text>
</comment>
<evidence type="ECO:0000313" key="3">
    <source>
        <dbReference type="Proteomes" id="UP000792457"/>
    </source>
</evidence>
<feature type="compositionally biased region" description="Acidic residues" evidence="1">
    <location>
        <begin position="100"/>
        <end position="119"/>
    </location>
</feature>
<evidence type="ECO:0000313" key="2">
    <source>
        <dbReference type="EMBL" id="KAG8231819.1"/>
    </source>
</evidence>
<dbReference type="GO" id="GO:0006338">
    <property type="term" value="P:chromatin remodeling"/>
    <property type="evidence" value="ECO:0007669"/>
    <property type="project" value="InterPro"/>
</dbReference>
<feature type="compositionally biased region" description="Basic residues" evidence="1">
    <location>
        <begin position="377"/>
        <end position="387"/>
    </location>
</feature>
<dbReference type="PANTHER" id="PTHR47092">
    <property type="entry name" value="CAT EYE SYNDROME CRITICAL REGION PROTEIN 2"/>
    <property type="match status" value="1"/>
</dbReference>
<dbReference type="EMBL" id="KZ308578">
    <property type="protein sequence ID" value="KAG8231819.1"/>
    <property type="molecule type" value="Genomic_DNA"/>
</dbReference>
<evidence type="ECO:0008006" key="4">
    <source>
        <dbReference type="Google" id="ProtNLM"/>
    </source>
</evidence>
<sequence length="387" mass="44982">MDFQFLPLRSKVEILHALCDFRLDADDVQDLLKNLESDSLRVEPLGHDESNSAYWYFYGTRLYREDYPKPKKSMQERKRKIRDDKRKRTRRKKKKGAAATEDEEEEEEDEAASDGENDDALLKSRTGAGVRWQVVCFSESDWEALTERLHGSTSPPERALHRTLAEDFLPEIPRLFAEKERLQRKRMQESQPRRTSGRIEKLRKQQQREAAMMEEEERSLSSRNALAKINEDSLEEMFNEKTVVSANDEDQDLDDSKEEESKVIDDEEKERLFQCYLAREERMTRAFLRSLSKVQGERIILGSHLREESSSESSVEDACERKRRKSPRVKRKEKHRGRSRGSGSGNRNEASKDGLPVGRQTNNSLSSATGPIIIQTSRRKLKTSQVL</sequence>
<dbReference type="OrthoDB" id="303107at2759"/>
<feature type="compositionally biased region" description="Acidic residues" evidence="1">
    <location>
        <begin position="247"/>
        <end position="258"/>
    </location>
</feature>
<feature type="compositionally biased region" description="Basic residues" evidence="1">
    <location>
        <begin position="321"/>
        <end position="339"/>
    </location>
</feature>
<feature type="region of interest" description="Disordered" evidence="1">
    <location>
        <begin position="305"/>
        <end position="387"/>
    </location>
</feature>
<feature type="region of interest" description="Disordered" evidence="1">
    <location>
        <begin position="237"/>
        <end position="265"/>
    </location>
</feature>
<feature type="compositionally biased region" description="Polar residues" evidence="1">
    <location>
        <begin position="359"/>
        <end position="369"/>
    </location>
</feature>
<dbReference type="PANTHER" id="PTHR47092:SF1">
    <property type="entry name" value="CHROMATIN REMODELING REGULATOR CECR2"/>
    <property type="match status" value="1"/>
</dbReference>
<feature type="region of interest" description="Disordered" evidence="1">
    <location>
        <begin position="68"/>
        <end position="120"/>
    </location>
</feature>
<protein>
    <recommendedName>
        <fullName evidence="4">Cat eye syndrome critical region protein 2</fullName>
    </recommendedName>
</protein>
<proteinExistence type="predicted"/>
<dbReference type="Proteomes" id="UP000792457">
    <property type="component" value="Unassembled WGS sequence"/>
</dbReference>
<accession>A0A8K0KAY9</accession>
<name>A0A8K0KAY9_LADFU</name>
<keyword evidence="3" id="KW-1185">Reference proteome</keyword>
<feature type="compositionally biased region" description="Basic residues" evidence="1">
    <location>
        <begin position="87"/>
        <end position="96"/>
    </location>
</feature>
<dbReference type="GO" id="GO:0090537">
    <property type="term" value="C:CERF complex"/>
    <property type="evidence" value="ECO:0007669"/>
    <property type="project" value="InterPro"/>
</dbReference>
<organism evidence="2 3">
    <name type="scientific">Ladona fulva</name>
    <name type="common">Scarce chaser dragonfly</name>
    <name type="synonym">Libellula fulva</name>
    <dbReference type="NCBI Taxonomy" id="123851"/>
    <lineage>
        <taxon>Eukaryota</taxon>
        <taxon>Metazoa</taxon>
        <taxon>Ecdysozoa</taxon>
        <taxon>Arthropoda</taxon>
        <taxon>Hexapoda</taxon>
        <taxon>Insecta</taxon>
        <taxon>Pterygota</taxon>
        <taxon>Palaeoptera</taxon>
        <taxon>Odonata</taxon>
        <taxon>Epiprocta</taxon>
        <taxon>Anisoptera</taxon>
        <taxon>Libelluloidea</taxon>
        <taxon>Libellulidae</taxon>
        <taxon>Ladona</taxon>
    </lineage>
</organism>
<dbReference type="InterPro" id="IPR029614">
    <property type="entry name" value="CECR2"/>
</dbReference>
<feature type="region of interest" description="Disordered" evidence="1">
    <location>
        <begin position="182"/>
        <end position="224"/>
    </location>
</feature>
<feature type="non-terminal residue" evidence="2">
    <location>
        <position position="1"/>
    </location>
</feature>
<evidence type="ECO:0000256" key="1">
    <source>
        <dbReference type="SAM" id="MobiDB-lite"/>
    </source>
</evidence>
<feature type="compositionally biased region" description="Basic and acidic residues" evidence="1">
    <location>
        <begin position="182"/>
        <end position="207"/>
    </location>
</feature>
<feature type="compositionally biased region" description="Basic and acidic residues" evidence="1">
    <location>
        <begin position="68"/>
        <end position="86"/>
    </location>
</feature>
<reference evidence="2" key="2">
    <citation type="submission" date="2017-10" db="EMBL/GenBank/DDBJ databases">
        <title>Ladona fulva Genome sequencing and assembly.</title>
        <authorList>
            <person name="Murali S."/>
            <person name="Richards S."/>
            <person name="Bandaranaike D."/>
            <person name="Bellair M."/>
            <person name="Blankenburg K."/>
            <person name="Chao H."/>
            <person name="Dinh H."/>
            <person name="Doddapaneni H."/>
            <person name="Dugan-Rocha S."/>
            <person name="Elkadiri S."/>
            <person name="Gnanaolivu R."/>
            <person name="Hernandez B."/>
            <person name="Skinner E."/>
            <person name="Javaid M."/>
            <person name="Lee S."/>
            <person name="Li M."/>
            <person name="Ming W."/>
            <person name="Munidasa M."/>
            <person name="Muniz J."/>
            <person name="Nguyen L."/>
            <person name="Hughes D."/>
            <person name="Osuji N."/>
            <person name="Pu L.-L."/>
            <person name="Puazo M."/>
            <person name="Qu C."/>
            <person name="Quiroz J."/>
            <person name="Raj R."/>
            <person name="Weissenberger G."/>
            <person name="Xin Y."/>
            <person name="Zou X."/>
            <person name="Han Y."/>
            <person name="Worley K."/>
            <person name="Muzny D."/>
            <person name="Gibbs R."/>
        </authorList>
    </citation>
    <scope>NUCLEOTIDE SEQUENCE</scope>
    <source>
        <strain evidence="2">Sampled in the wild</strain>
    </source>
</reference>
<dbReference type="AlphaFoldDB" id="A0A8K0KAY9"/>